<evidence type="ECO:0000313" key="4">
    <source>
        <dbReference type="Proteomes" id="UP000182444"/>
    </source>
</evidence>
<feature type="region of interest" description="Disordered" evidence="1">
    <location>
        <begin position="62"/>
        <end position="117"/>
    </location>
</feature>
<dbReference type="Proteomes" id="UP000182444">
    <property type="component" value="Chromosome 1C"/>
</dbReference>
<keyword evidence="2" id="KW-1133">Transmembrane helix</keyword>
<feature type="transmembrane region" description="Helical" evidence="2">
    <location>
        <begin position="6"/>
        <end position="27"/>
    </location>
</feature>
<keyword evidence="2" id="KW-0472">Membrane</keyword>
<dbReference type="GeneID" id="94582925"/>
<dbReference type="RefSeq" id="XP_068138387.1">
    <property type="nucleotide sequence ID" value="XM_068282286.1"/>
</dbReference>
<keyword evidence="2" id="KW-0812">Transmembrane</keyword>
<evidence type="ECO:0000313" key="3">
    <source>
        <dbReference type="EMBL" id="AOW02639.1"/>
    </source>
</evidence>
<dbReference type="AlphaFoldDB" id="A0A1D8NAJ4"/>
<protein>
    <submittedName>
        <fullName evidence="3">Uncharacterized protein</fullName>
    </submittedName>
</protein>
<sequence>MELADGVTGWAFTCLVFTGSFTGLATLQRSDFHGLEMDHGQSEEISSRHKYPKPLSHRSYAHVCHDSSTTHPKRQNRQTAAQRNSTRRTRAPPITNPFSHATTPATATRAPHSFAKPPSLYRVSTRLASLHTTPVTTLL</sequence>
<evidence type="ECO:0000256" key="2">
    <source>
        <dbReference type="SAM" id="Phobius"/>
    </source>
</evidence>
<evidence type="ECO:0000256" key="1">
    <source>
        <dbReference type="SAM" id="MobiDB-lite"/>
    </source>
</evidence>
<accession>A0A1D8NAJ4</accession>
<name>A0A1D8NAJ4_YARLL</name>
<feature type="compositionally biased region" description="Low complexity" evidence="1">
    <location>
        <begin position="101"/>
        <end position="111"/>
    </location>
</feature>
<gene>
    <name evidence="3" type="ORF">YALI1_C14725g</name>
</gene>
<dbReference type="EMBL" id="CP017555">
    <property type="protein sequence ID" value="AOW02639.1"/>
    <property type="molecule type" value="Genomic_DNA"/>
</dbReference>
<proteinExistence type="predicted"/>
<reference evidence="3 4" key="1">
    <citation type="journal article" date="2016" name="PLoS ONE">
        <title>Sequence Assembly of Yarrowia lipolytica Strain W29/CLIB89 Shows Transposable Element Diversity.</title>
        <authorList>
            <person name="Magnan C."/>
            <person name="Yu J."/>
            <person name="Chang I."/>
            <person name="Jahn E."/>
            <person name="Kanomata Y."/>
            <person name="Wu J."/>
            <person name="Zeller M."/>
            <person name="Oakes M."/>
            <person name="Baldi P."/>
            <person name="Sandmeyer S."/>
        </authorList>
    </citation>
    <scope>NUCLEOTIDE SEQUENCE [LARGE SCALE GENOMIC DNA]</scope>
    <source>
        <strain evidence="4">CLIB89(W29)</strain>
    </source>
</reference>
<organism evidence="3 4">
    <name type="scientific">Yarrowia lipolytica</name>
    <name type="common">Candida lipolytica</name>
    <dbReference type="NCBI Taxonomy" id="4952"/>
    <lineage>
        <taxon>Eukaryota</taxon>
        <taxon>Fungi</taxon>
        <taxon>Dikarya</taxon>
        <taxon>Ascomycota</taxon>
        <taxon>Saccharomycotina</taxon>
        <taxon>Dipodascomycetes</taxon>
        <taxon>Dipodascales</taxon>
        <taxon>Dipodascales incertae sedis</taxon>
        <taxon>Yarrowia</taxon>
    </lineage>
</organism>
<dbReference type="VEuPathDB" id="FungiDB:YALI1_C14725g"/>